<dbReference type="Proteomes" id="UP000236723">
    <property type="component" value="Unassembled WGS sequence"/>
</dbReference>
<dbReference type="NCBIfam" id="TIGR01840">
    <property type="entry name" value="esterase_phb"/>
    <property type="match status" value="1"/>
</dbReference>
<sequence>MSGARYAVTLAGMDAITGRGAAPRGLRPSNVVALLVALAAFVGGWLAGGPVARAAVGFQEVTGFGSNPGNLRMFTYVPSNGQSGAPVVVLFHGCGGSANGLDTATGWRKYADAYGFTLVMPEQKPENVGSGGIVPHKCFSAWNAEDRTRAGNGEARSVIQMVDHMKREYGADASRVFVTGYSGGGAATNVMLAAYPDVFKAGAVFFGMAYGCADTEDAYFTTGLFGQCSGPLNRSTPQQWGDRVRSAYPGYSGPRPRVQIWHGGSDRLISPRSLDYQRDQWTNVFGFGRTPTSTTTPAPGVTKSVYGNGSVETYLIDGMGHEPPIDPGTGIQNCGSRGSGHDSLCGPYYASHFFGLGS</sequence>
<evidence type="ECO:0000313" key="4">
    <source>
        <dbReference type="Proteomes" id="UP000236723"/>
    </source>
</evidence>
<proteinExistence type="predicted"/>
<dbReference type="GO" id="GO:0016787">
    <property type="term" value="F:hydrolase activity"/>
    <property type="evidence" value="ECO:0007669"/>
    <property type="project" value="UniProtKB-KW"/>
</dbReference>
<dbReference type="AlphaFoldDB" id="A0A1H6CMH0"/>
<dbReference type="Gene3D" id="3.40.50.1820">
    <property type="entry name" value="alpha/beta hydrolase"/>
    <property type="match status" value="1"/>
</dbReference>
<dbReference type="GO" id="GO:0005576">
    <property type="term" value="C:extracellular region"/>
    <property type="evidence" value="ECO:0007669"/>
    <property type="project" value="InterPro"/>
</dbReference>
<accession>A0A1H6CMH0</accession>
<dbReference type="EMBL" id="FNVO01000010">
    <property type="protein sequence ID" value="SEG73967.1"/>
    <property type="molecule type" value="Genomic_DNA"/>
</dbReference>
<protein>
    <submittedName>
        <fullName evidence="3">Esterase, PHB depolymerase family</fullName>
    </submittedName>
</protein>
<dbReference type="PANTHER" id="PTHR43037:SF5">
    <property type="entry name" value="FERULOYL ESTERASE"/>
    <property type="match status" value="1"/>
</dbReference>
<dbReference type="InterPro" id="IPR050955">
    <property type="entry name" value="Plant_Biomass_Hydrol_Est"/>
</dbReference>
<keyword evidence="2" id="KW-0378">Hydrolase</keyword>
<dbReference type="PANTHER" id="PTHR43037">
    <property type="entry name" value="UNNAMED PRODUCT-RELATED"/>
    <property type="match status" value="1"/>
</dbReference>
<gene>
    <name evidence="3" type="ORF">SAMN04489712_110175</name>
</gene>
<dbReference type="SUPFAM" id="SSF53474">
    <property type="entry name" value="alpha/beta-Hydrolases"/>
    <property type="match status" value="2"/>
</dbReference>
<evidence type="ECO:0000313" key="3">
    <source>
        <dbReference type="EMBL" id="SEG73967.1"/>
    </source>
</evidence>
<dbReference type="Pfam" id="PF10503">
    <property type="entry name" value="Esterase_PHB"/>
    <property type="match status" value="1"/>
</dbReference>
<reference evidence="4" key="1">
    <citation type="submission" date="2016-10" db="EMBL/GenBank/DDBJ databases">
        <authorList>
            <person name="Varghese N."/>
            <person name="Submissions S."/>
        </authorList>
    </citation>
    <scope>NUCLEOTIDE SEQUENCE [LARGE SCALE GENOMIC DNA]</scope>
    <source>
        <strain evidence="4">DSM 43163</strain>
    </source>
</reference>
<keyword evidence="4" id="KW-1185">Reference proteome</keyword>
<organism evidence="3 4">
    <name type="scientific">Thermomonospora echinospora</name>
    <dbReference type="NCBI Taxonomy" id="1992"/>
    <lineage>
        <taxon>Bacteria</taxon>
        <taxon>Bacillati</taxon>
        <taxon>Actinomycetota</taxon>
        <taxon>Actinomycetes</taxon>
        <taxon>Streptosporangiales</taxon>
        <taxon>Thermomonosporaceae</taxon>
        <taxon>Thermomonospora</taxon>
    </lineage>
</organism>
<dbReference type="InterPro" id="IPR010126">
    <property type="entry name" value="Esterase_phb"/>
</dbReference>
<name>A0A1H6CMH0_9ACTN</name>
<evidence type="ECO:0000256" key="2">
    <source>
        <dbReference type="ARBA" id="ARBA00022801"/>
    </source>
</evidence>
<keyword evidence="1" id="KW-0732">Signal</keyword>
<evidence type="ECO:0000256" key="1">
    <source>
        <dbReference type="ARBA" id="ARBA00022729"/>
    </source>
</evidence>
<dbReference type="InterPro" id="IPR029058">
    <property type="entry name" value="AB_hydrolase_fold"/>
</dbReference>